<dbReference type="Pfam" id="PF02504">
    <property type="entry name" value="FA_synthesis"/>
    <property type="match status" value="1"/>
</dbReference>
<dbReference type="GO" id="GO:0005737">
    <property type="term" value="C:cytoplasm"/>
    <property type="evidence" value="ECO:0007669"/>
    <property type="project" value="UniProtKB-SubCell"/>
</dbReference>
<dbReference type="GO" id="GO:0006633">
    <property type="term" value="P:fatty acid biosynthetic process"/>
    <property type="evidence" value="ECO:0007669"/>
    <property type="project" value="UniProtKB-UniRule"/>
</dbReference>
<comment type="function">
    <text evidence="10">Catalyzes the reversible formation of acyl-phosphate (acyl-PO(4)) from acyl-[acyl-carrier-protein] (acyl-ACP). This enzyme utilizes acyl-ACP as fatty acyl donor, but not acyl-CoA.</text>
</comment>
<keyword evidence="2 10" id="KW-0963">Cytoplasm</keyword>
<reference evidence="11 12" key="1">
    <citation type="journal article" date="2015" name="Genome Announc.">
        <title>Expanding the biotechnology potential of lactobacilli through comparative genomics of 213 strains and associated genera.</title>
        <authorList>
            <person name="Sun Z."/>
            <person name="Harris H.M."/>
            <person name="McCann A."/>
            <person name="Guo C."/>
            <person name="Argimon S."/>
            <person name="Zhang W."/>
            <person name="Yang X."/>
            <person name="Jeffery I.B."/>
            <person name="Cooney J.C."/>
            <person name="Kagawa T.F."/>
            <person name="Liu W."/>
            <person name="Song Y."/>
            <person name="Salvetti E."/>
            <person name="Wrobel A."/>
            <person name="Rasinkangas P."/>
            <person name="Parkhill J."/>
            <person name="Rea M.C."/>
            <person name="O'Sullivan O."/>
            <person name="Ritari J."/>
            <person name="Douillard F.P."/>
            <person name="Paul Ross R."/>
            <person name="Yang R."/>
            <person name="Briner A.E."/>
            <person name="Felis G.E."/>
            <person name="de Vos W.M."/>
            <person name="Barrangou R."/>
            <person name="Klaenhammer T.R."/>
            <person name="Caufield P.W."/>
            <person name="Cui Y."/>
            <person name="Zhang H."/>
            <person name="O'Toole P.W."/>
        </authorList>
    </citation>
    <scope>NUCLEOTIDE SEQUENCE [LARGE SCALE GENOMIC DNA]</scope>
    <source>
        <strain evidence="11 12">DSM 19519</strain>
    </source>
</reference>
<evidence type="ECO:0000256" key="8">
    <source>
        <dbReference type="ARBA" id="ARBA00024069"/>
    </source>
</evidence>
<dbReference type="PANTHER" id="PTHR30100:SF1">
    <property type="entry name" value="PHOSPHATE ACYLTRANSFERASE"/>
    <property type="match status" value="1"/>
</dbReference>
<dbReference type="InterPro" id="IPR003664">
    <property type="entry name" value="FA_synthesis"/>
</dbReference>
<dbReference type="Gene3D" id="3.40.718.10">
    <property type="entry name" value="Isopropylmalate Dehydrogenase"/>
    <property type="match status" value="1"/>
</dbReference>
<dbReference type="AlphaFoldDB" id="A0A0R1MJR7"/>
<evidence type="ECO:0000256" key="4">
    <source>
        <dbReference type="ARBA" id="ARBA00022679"/>
    </source>
</evidence>
<keyword evidence="7 10" id="KW-1208">Phospholipid metabolism</keyword>
<organism evidence="11 12">
    <name type="scientific">Liquorilactobacillus hordei DSM 19519</name>
    <dbReference type="NCBI Taxonomy" id="1423759"/>
    <lineage>
        <taxon>Bacteria</taxon>
        <taxon>Bacillati</taxon>
        <taxon>Bacillota</taxon>
        <taxon>Bacilli</taxon>
        <taxon>Lactobacillales</taxon>
        <taxon>Lactobacillaceae</taxon>
        <taxon>Liquorilactobacillus</taxon>
    </lineage>
</organism>
<keyword evidence="3 10" id="KW-0444">Lipid biosynthesis</keyword>
<comment type="caution">
    <text evidence="11">The sequence shown here is derived from an EMBL/GenBank/DDBJ whole genome shotgun (WGS) entry which is preliminary data.</text>
</comment>
<comment type="subcellular location">
    <subcellularLocation>
        <location evidence="10">Cytoplasm</location>
    </subcellularLocation>
    <text evidence="10">Associated with the membrane possibly through PlsY.</text>
</comment>
<evidence type="ECO:0000256" key="1">
    <source>
        <dbReference type="ARBA" id="ARBA00001232"/>
    </source>
</evidence>
<dbReference type="STRING" id="1423759.FC92_GL001669"/>
<evidence type="ECO:0000256" key="10">
    <source>
        <dbReference type="HAMAP-Rule" id="MF_00019"/>
    </source>
</evidence>
<comment type="pathway">
    <text evidence="10">Lipid metabolism; phospholipid metabolism.</text>
</comment>
<evidence type="ECO:0000313" key="12">
    <source>
        <dbReference type="Proteomes" id="UP000051448"/>
    </source>
</evidence>
<proteinExistence type="inferred from homology"/>
<comment type="similarity">
    <text evidence="10">Belongs to the PlsX family.</text>
</comment>
<evidence type="ECO:0000256" key="9">
    <source>
        <dbReference type="ARBA" id="ARBA00046608"/>
    </source>
</evidence>
<dbReference type="Proteomes" id="UP000051448">
    <property type="component" value="Unassembled WGS sequence"/>
</dbReference>
<comment type="catalytic activity">
    <reaction evidence="1 10">
        <text>a fatty acyl-[ACP] + phosphate = an acyl phosphate + holo-[ACP]</text>
        <dbReference type="Rhea" id="RHEA:42292"/>
        <dbReference type="Rhea" id="RHEA-COMP:9685"/>
        <dbReference type="Rhea" id="RHEA-COMP:14125"/>
        <dbReference type="ChEBI" id="CHEBI:43474"/>
        <dbReference type="ChEBI" id="CHEBI:59918"/>
        <dbReference type="ChEBI" id="CHEBI:64479"/>
        <dbReference type="ChEBI" id="CHEBI:138651"/>
        <dbReference type="EC" id="2.3.1.274"/>
    </reaction>
</comment>
<dbReference type="EC" id="2.3.1.274" evidence="8 10"/>
<dbReference type="PIRSF" id="PIRSF002465">
    <property type="entry name" value="Phsphlp_syn_PlsX"/>
    <property type="match status" value="1"/>
</dbReference>
<dbReference type="GO" id="GO:0043811">
    <property type="term" value="F:phosphate:acyl-[acyl carrier protein] acyltransferase activity"/>
    <property type="evidence" value="ECO:0007669"/>
    <property type="project" value="UniProtKB-UniRule"/>
</dbReference>
<dbReference type="UniPathway" id="UPA00085"/>
<dbReference type="HAMAP" id="MF_00019">
    <property type="entry name" value="PlsX"/>
    <property type="match status" value="1"/>
</dbReference>
<accession>A0A0R1MJR7</accession>
<evidence type="ECO:0000256" key="5">
    <source>
        <dbReference type="ARBA" id="ARBA00023098"/>
    </source>
</evidence>
<name>A0A0R1MJR7_9LACO</name>
<dbReference type="PANTHER" id="PTHR30100">
    <property type="entry name" value="FATTY ACID/PHOSPHOLIPID SYNTHESIS PROTEIN PLSX"/>
    <property type="match status" value="1"/>
</dbReference>
<dbReference type="PATRIC" id="fig|1423759.3.peg.1742"/>
<dbReference type="SUPFAM" id="SSF53659">
    <property type="entry name" value="Isocitrate/Isopropylmalate dehydrogenase-like"/>
    <property type="match status" value="1"/>
</dbReference>
<evidence type="ECO:0000256" key="7">
    <source>
        <dbReference type="ARBA" id="ARBA00023264"/>
    </source>
</evidence>
<dbReference type="NCBIfam" id="TIGR00182">
    <property type="entry name" value="plsX"/>
    <property type="match status" value="1"/>
</dbReference>
<evidence type="ECO:0000256" key="2">
    <source>
        <dbReference type="ARBA" id="ARBA00022490"/>
    </source>
</evidence>
<dbReference type="GO" id="GO:0008654">
    <property type="term" value="P:phospholipid biosynthetic process"/>
    <property type="evidence" value="ECO:0007669"/>
    <property type="project" value="UniProtKB-KW"/>
</dbReference>
<keyword evidence="4 10" id="KW-0808">Transferase</keyword>
<evidence type="ECO:0000256" key="3">
    <source>
        <dbReference type="ARBA" id="ARBA00022516"/>
    </source>
</evidence>
<evidence type="ECO:0000313" key="11">
    <source>
        <dbReference type="EMBL" id="KRL07721.1"/>
    </source>
</evidence>
<keyword evidence="5 10" id="KW-0443">Lipid metabolism</keyword>
<dbReference type="EMBL" id="AZDX01000005">
    <property type="protein sequence ID" value="KRL07721.1"/>
    <property type="molecule type" value="Genomic_DNA"/>
</dbReference>
<gene>
    <name evidence="10" type="primary">plsX</name>
    <name evidence="11" type="ORF">FC92_GL001669</name>
</gene>
<evidence type="ECO:0000256" key="6">
    <source>
        <dbReference type="ARBA" id="ARBA00023209"/>
    </source>
</evidence>
<keyword evidence="12" id="KW-1185">Reference proteome</keyword>
<dbReference type="InterPro" id="IPR012281">
    <property type="entry name" value="Phospholipid_synth_PlsX-like"/>
</dbReference>
<comment type="subunit">
    <text evidence="9 10">Homodimer. Probably interacts with PlsY.</text>
</comment>
<protein>
    <recommendedName>
        <fullName evidence="8 10">Phosphate acyltransferase</fullName>
        <ecNumber evidence="8 10">2.3.1.274</ecNumber>
    </recommendedName>
    <alternativeName>
        <fullName evidence="10">Acyl-ACP phosphotransacylase</fullName>
    </alternativeName>
    <alternativeName>
        <fullName evidence="10">Acyl-[acyl-carrier-protein]--phosphate acyltransferase</fullName>
    </alternativeName>
    <alternativeName>
        <fullName evidence="10">Phosphate-acyl-ACP acyltransferase</fullName>
    </alternativeName>
</protein>
<keyword evidence="6 10" id="KW-0594">Phospholipid biosynthesis</keyword>
<sequence>MNLMKIAVDAMGGDNAPQTVVEGVERARDKYADLEFNLYGKESEIKKYLKDESRIQIIHTDSEIDMNDEPVRAIRRKKDSSMVLAAKAVKDGEADAFFSCGNTGALLTAGLLIVGRIKGISRPGLLSTLPMISKSEGAFNLLDSGANAENKPEHLYKYAILGKYYAQKVRGITNPRIGLLNNGTEEHKGNKTTQEAYQLLKADSDLNFVGNVESNAILKDVADVVVADGFTGNAVLKAIEGTASATMHLLKDSILNSGVTGKLGALLLKSTFSELKNKMNQSQYGGAVLLGVKAPVVKAHGSSDSAAVYYTLKQIHKMLEEKMIPDLVAYFEEAAKKADSVEE</sequence>